<keyword evidence="3 7" id="KW-1134">Transmembrane beta strand</keyword>
<dbReference type="NCBIfam" id="TIGR04057">
    <property type="entry name" value="SusC_RagA_signa"/>
    <property type="match status" value="1"/>
</dbReference>
<dbReference type="RefSeq" id="WP_133463465.1">
    <property type="nucleotide sequence ID" value="NZ_SNWI01000001.1"/>
</dbReference>
<keyword evidence="2 7" id="KW-0813">Transport</keyword>
<dbReference type="FunFam" id="2.60.40.1120:FF:000003">
    <property type="entry name" value="Outer membrane protein Omp121"/>
    <property type="match status" value="1"/>
</dbReference>
<dbReference type="AlphaFoldDB" id="A0A4R6HCH6"/>
<protein>
    <submittedName>
        <fullName evidence="9">TonB-linked SusC/RagA family outer membrane protein</fullName>
    </submittedName>
</protein>
<dbReference type="InterPro" id="IPR012910">
    <property type="entry name" value="Plug_dom"/>
</dbReference>
<dbReference type="PROSITE" id="PS52016">
    <property type="entry name" value="TONB_DEPENDENT_REC_3"/>
    <property type="match status" value="1"/>
</dbReference>
<evidence type="ECO:0000256" key="3">
    <source>
        <dbReference type="ARBA" id="ARBA00022452"/>
    </source>
</evidence>
<dbReference type="InterPro" id="IPR023996">
    <property type="entry name" value="TonB-dep_OMP_SusC/RagA"/>
</dbReference>
<evidence type="ECO:0000256" key="1">
    <source>
        <dbReference type="ARBA" id="ARBA00004571"/>
    </source>
</evidence>
<dbReference type="NCBIfam" id="TIGR04056">
    <property type="entry name" value="OMP_RagA_SusC"/>
    <property type="match status" value="1"/>
</dbReference>
<keyword evidence="6 7" id="KW-0998">Cell outer membrane</keyword>
<name>A0A4R6HCH6_9BACT</name>
<gene>
    <name evidence="9" type="ORF">DET52_101775</name>
</gene>
<evidence type="ECO:0000259" key="8">
    <source>
        <dbReference type="Pfam" id="PF07715"/>
    </source>
</evidence>
<dbReference type="InterPro" id="IPR037066">
    <property type="entry name" value="Plug_dom_sf"/>
</dbReference>
<dbReference type="SUPFAM" id="SSF49464">
    <property type="entry name" value="Carboxypeptidase regulatory domain-like"/>
    <property type="match status" value="1"/>
</dbReference>
<feature type="domain" description="TonB-dependent receptor plug" evidence="8">
    <location>
        <begin position="137"/>
        <end position="273"/>
    </location>
</feature>
<evidence type="ECO:0000256" key="4">
    <source>
        <dbReference type="ARBA" id="ARBA00022692"/>
    </source>
</evidence>
<comment type="caution">
    <text evidence="9">The sequence shown here is derived from an EMBL/GenBank/DDBJ whole genome shotgun (WGS) entry which is preliminary data.</text>
</comment>
<sequence length="1074" mass="117419">MKNTKFWFGRDSRFRRLFFLLIFSISFMVESQTQLMASEMKSEQNLSIQGQVVDNTGGPLPGVTVVVKGTNLGTITDANGNYLLTNIADGATLLFSFVGMKSQEVAVAGQTVINITLKEETVGLEEIVAVGYGSQRKKDLTGSIARVKGDDMIQPSTGSFDQMLQGKVAGLQISQTSGAPGGNVNVLIRGVSSITGGNQPLYVVDGFPIGTGGGGSDMTNFGGGNFTSEGMASNTQNRINPLSSINPADIESIEILKDASATAIYGSRGANGVIIITTKRGEIGKSQINIDVSYGVQEVAHKLDMMNSRQYAEFVAEGRDNARIYAGGLASDPNDVRAGGHRVPPAFRNPTSIATDTDWQDAIFRIAPVQNYQVSSTSGNEKNRYFISAGYFNQQGIVLTSDYERFNLRTNVDAQLTERLKLGTSISGSYGYGRFPNTEGHYGTGGILSMALAASPTIPSHHEDGSYYFNQEDVDYGLGWLSNPLAVLDGYSDNRKEADILANSFVEYRIIDGLTFKTSVGIKYGTNVIKLWRSSEVPLYGNRNYEATAAVIKSESLNWLNENTLNFKRNFGGKHQVDALLGFTAQKDSYDQLSAGAASFPTEYVTYLSEGIVNTGSHFVSEWSMLSLMSRINYSYDSKYLFTATIRRDGSSRFGINNKWGNFPSFSVGYNVSEEPFMQSLTFVDNLKLRASYGLSGNNQIGNYTHIGLLSTVGYVENNTKQLGLVPSSLSNDDLTWEKSKQVNLGIDLSLFNERIALTADIYRDRKTNLLLAVNLPAASGFGSSTQNIGDIENKGIEIGLQTVNLNLNKFNWTSSATFSANKNKVLKLTNASERMVNSAYQVTQVGYPVSSFYLMNAIGIFQTAEEVQNSPVQHPRVQPGDLKFEDVTRDGKINADDKKIVGDPWPDFTWGFTNKFSYGNLALSVTLNGSHGAYTYFQGGEIILNSAGVQNQLALADRRWKSEQDPGDGFMPRAIRSNHAFGFSSTSHFLFDSSFTRIKNANLSYKLPQQLVSRLSLGNASVYLDVSNLYTFTDYPGYDPESSTSGDNVVNAGIDYLTYPLPRTYTFGVQLTF</sequence>
<evidence type="ECO:0000256" key="7">
    <source>
        <dbReference type="PROSITE-ProRule" id="PRU01360"/>
    </source>
</evidence>
<dbReference type="Pfam" id="PF07715">
    <property type="entry name" value="Plug"/>
    <property type="match status" value="1"/>
</dbReference>
<comment type="subcellular location">
    <subcellularLocation>
        <location evidence="1 7">Cell outer membrane</location>
        <topology evidence="1 7">Multi-pass membrane protein</topology>
    </subcellularLocation>
</comment>
<dbReference type="InterPro" id="IPR039426">
    <property type="entry name" value="TonB-dep_rcpt-like"/>
</dbReference>
<dbReference type="GO" id="GO:0009279">
    <property type="term" value="C:cell outer membrane"/>
    <property type="evidence" value="ECO:0007669"/>
    <property type="project" value="UniProtKB-SubCell"/>
</dbReference>
<dbReference type="Gene3D" id="2.170.130.10">
    <property type="entry name" value="TonB-dependent receptor, plug domain"/>
    <property type="match status" value="1"/>
</dbReference>
<dbReference type="InterPro" id="IPR036942">
    <property type="entry name" value="Beta-barrel_TonB_sf"/>
</dbReference>
<evidence type="ECO:0000256" key="6">
    <source>
        <dbReference type="ARBA" id="ARBA00023237"/>
    </source>
</evidence>
<dbReference type="Proteomes" id="UP000294848">
    <property type="component" value="Unassembled WGS sequence"/>
</dbReference>
<keyword evidence="4 7" id="KW-0812">Transmembrane</keyword>
<dbReference type="OrthoDB" id="9768177at2"/>
<comment type="similarity">
    <text evidence="7">Belongs to the TonB-dependent receptor family.</text>
</comment>
<evidence type="ECO:0000256" key="2">
    <source>
        <dbReference type="ARBA" id="ARBA00022448"/>
    </source>
</evidence>
<evidence type="ECO:0000313" key="9">
    <source>
        <dbReference type="EMBL" id="TDO05415.1"/>
    </source>
</evidence>
<evidence type="ECO:0000313" key="10">
    <source>
        <dbReference type="Proteomes" id="UP000294848"/>
    </source>
</evidence>
<evidence type="ECO:0000256" key="5">
    <source>
        <dbReference type="ARBA" id="ARBA00023136"/>
    </source>
</evidence>
<dbReference type="InterPro" id="IPR008969">
    <property type="entry name" value="CarboxyPept-like_regulatory"/>
</dbReference>
<dbReference type="Pfam" id="PF13715">
    <property type="entry name" value="CarbopepD_reg_2"/>
    <property type="match status" value="1"/>
</dbReference>
<organism evidence="9 10">
    <name type="scientific">Sunxiuqinia elliptica</name>
    <dbReference type="NCBI Taxonomy" id="655355"/>
    <lineage>
        <taxon>Bacteria</taxon>
        <taxon>Pseudomonadati</taxon>
        <taxon>Bacteroidota</taxon>
        <taxon>Bacteroidia</taxon>
        <taxon>Marinilabiliales</taxon>
        <taxon>Prolixibacteraceae</taxon>
        <taxon>Sunxiuqinia</taxon>
    </lineage>
</organism>
<dbReference type="Gene3D" id="2.60.40.1120">
    <property type="entry name" value="Carboxypeptidase-like, regulatory domain"/>
    <property type="match status" value="1"/>
</dbReference>
<accession>A0A4R6HCH6</accession>
<proteinExistence type="inferred from homology"/>
<dbReference type="SUPFAM" id="SSF56935">
    <property type="entry name" value="Porins"/>
    <property type="match status" value="1"/>
</dbReference>
<keyword evidence="5 7" id="KW-0472">Membrane</keyword>
<dbReference type="InterPro" id="IPR023997">
    <property type="entry name" value="TonB-dep_OMP_SusC/RagA_CS"/>
</dbReference>
<dbReference type="Gene3D" id="2.40.170.20">
    <property type="entry name" value="TonB-dependent receptor, beta-barrel domain"/>
    <property type="match status" value="1"/>
</dbReference>
<reference evidence="9 10" key="1">
    <citation type="submission" date="2019-03" db="EMBL/GenBank/DDBJ databases">
        <title>Freshwater and sediment microbial communities from various areas in North America, analyzing microbe dynamics in response to fracking.</title>
        <authorList>
            <person name="Lamendella R."/>
        </authorList>
    </citation>
    <scope>NUCLEOTIDE SEQUENCE [LARGE SCALE GENOMIC DNA]</scope>
    <source>
        <strain evidence="9 10">114D</strain>
    </source>
</reference>
<dbReference type="EMBL" id="SNWI01000001">
    <property type="protein sequence ID" value="TDO05415.1"/>
    <property type="molecule type" value="Genomic_DNA"/>
</dbReference>